<comment type="caution">
    <text evidence="1">The sequence shown here is derived from an EMBL/GenBank/DDBJ whole genome shotgun (WGS) entry which is preliminary data.</text>
</comment>
<sequence length="1184" mass="131402">MVQTKLRSFFLQYTSCVFFVSFWHLPFVFLPPLVSVTPAVMPPTMAQISDPKIAFAYLRPACVLLTQKPTVTNVETLSAQLKEVNDATLQQLQDYVLFPLRFVLKVPGPKKDKLVQAVAEAISHVLENTCVQSWDTLHDLLSELCLCLCSPSNPGKPADTSDELKSAVLRCLDALLHAAYGDIVFKLFEPIMLPGLGAAISLLLALGEKEKSRDIQAAALKCLQALTLQCDCSQEHIVPSSEERFAIGSTMASFLPGITVAVARIITGDLRQGHAVTVRAIKVWSRTVGLVMEDAQLQSDTALQTPSPDLGRIGQLVVHRTQDWVKSTAGKLSVLLKKIISCTSAHQHWRVRLEMVELDDHLLARCSQSLGECVGLLVEALVGAVNDDEPRVSQRYDLIDVFLTKKLKSQTALKQDVFSFRCEVTLRAISQRNQSCSVSDITGKSCSSAQTFTDVLSENLHSLATSLPRLMRTSDDQKKLFVLNVFLGYLKVLGPLVSVVLNSAVHLGRISKALMQVLELDVMDVHIVEERSYAATIETNSGSDDSYSAHIQKKHFLYFTDEKIFSVLMEICRTLGYYGNIYLLTDHFLDLYQLSSAYRKQAAMVLNEIIRGSAGMTVATEGESLESQVRGHSATQEDLKMAVVSIMEEYTSLKNWHLITVSEETDRDRQDQQLLSPSGLLSISNSDANTLQVIPSASASPSPSSSTSTIHQLNSNIWQLCIQLEGITCFAQALGRNFRPLLMTSLYPVLEKAGEETLLVSQTALGTMWDISKACGYPSLKELINENSDYLLNDISLNLQRLSQHPQAPRVLTVMLTHSDCSLLPLVGDIVQDVLMALDLSYDHTAALFCSVLHALMKALARWFPSTCCRTSESARPKQTSAHKEVLNIRQFLLDHLKQKELAEGIGIEDDDMEDLEVPPPTECEDVEDVGGPDVKTELPSHLRITKDVMERCIHLLSDPSLKLRLKVLDVLELCVCILSEKENELLPMAHRCWPALLQRLTADEPLAVLRAFRMLCTLGETCGDFLRRRVSKEVLPKLCSSLTRQAPISAKAGPVYTHTLVYKLQLAVLEGLGSLCQRLELGEADRDAVCEACLPYLSCRQPIRLQEASLSVFRHLIQVDPDALWFTLNELHCPFSYVPPHPDLQPVQLNGMGRQRDEYSDNVLKLLREEFGSVAETVNQPAS</sequence>
<keyword evidence="2" id="KW-1185">Reference proteome</keyword>
<name>A0ACB8VPH1_9TELE</name>
<evidence type="ECO:0000313" key="1">
    <source>
        <dbReference type="EMBL" id="KAI3357163.1"/>
    </source>
</evidence>
<proteinExistence type="predicted"/>
<reference evidence="1" key="1">
    <citation type="submission" date="2022-04" db="EMBL/GenBank/DDBJ databases">
        <title>Jade perch genome.</title>
        <authorList>
            <person name="Chao B."/>
        </authorList>
    </citation>
    <scope>NUCLEOTIDE SEQUENCE</scope>
    <source>
        <strain evidence="1">CB-2022</strain>
    </source>
</reference>
<accession>A0ACB8VPH1</accession>
<evidence type="ECO:0000313" key="2">
    <source>
        <dbReference type="Proteomes" id="UP000831701"/>
    </source>
</evidence>
<protein>
    <submittedName>
        <fullName evidence="1">Uncharacterized protein</fullName>
    </submittedName>
</protein>
<gene>
    <name evidence="1" type="ORF">L3Q82_015625</name>
</gene>
<dbReference type="EMBL" id="CM041549">
    <property type="protein sequence ID" value="KAI3357163.1"/>
    <property type="molecule type" value="Genomic_DNA"/>
</dbReference>
<organism evidence="1 2">
    <name type="scientific">Scortum barcoo</name>
    <name type="common">barcoo grunter</name>
    <dbReference type="NCBI Taxonomy" id="214431"/>
    <lineage>
        <taxon>Eukaryota</taxon>
        <taxon>Metazoa</taxon>
        <taxon>Chordata</taxon>
        <taxon>Craniata</taxon>
        <taxon>Vertebrata</taxon>
        <taxon>Euteleostomi</taxon>
        <taxon>Actinopterygii</taxon>
        <taxon>Neopterygii</taxon>
        <taxon>Teleostei</taxon>
        <taxon>Neoteleostei</taxon>
        <taxon>Acanthomorphata</taxon>
        <taxon>Eupercaria</taxon>
        <taxon>Centrarchiformes</taxon>
        <taxon>Terapontoidei</taxon>
        <taxon>Terapontidae</taxon>
        <taxon>Scortum</taxon>
    </lineage>
</organism>
<dbReference type="Proteomes" id="UP000831701">
    <property type="component" value="Chromosome 19"/>
</dbReference>